<reference evidence="3" key="2">
    <citation type="journal article" date="2019" name="Mol. Plant Microbe Interact.">
        <title>Genome sequence resources for four phytopathogenic fungi from the Colletotrichum orbiculare species complex.</title>
        <authorList>
            <person name="Gan P."/>
            <person name="Tsushima A."/>
            <person name="Narusaka M."/>
            <person name="Narusaka Y."/>
            <person name="Takano Y."/>
            <person name="Kubo Y."/>
            <person name="Shirasu K."/>
        </authorList>
    </citation>
    <scope>GENOME REANNOTATION</scope>
    <source>
        <strain evidence="3">104-T / ATCC 96160 / CBS 514.97 / LARS 414 / MAFF 240422</strain>
    </source>
</reference>
<evidence type="ECO:0000259" key="1">
    <source>
        <dbReference type="Pfam" id="PF18224"/>
    </source>
</evidence>
<keyword evidence="3" id="KW-1185">Reference proteome</keyword>
<dbReference type="Gene3D" id="2.10.70.110">
    <property type="match status" value="1"/>
</dbReference>
<feature type="domain" description="ToxB-like N-terminal ascomycota" evidence="1">
    <location>
        <begin position="24"/>
        <end position="90"/>
    </location>
</feature>
<dbReference type="InterPro" id="IPR041450">
    <property type="entry name" value="ToxB-like_N_ascomy"/>
</dbReference>
<dbReference type="Pfam" id="PF18224">
    <property type="entry name" value="ToxB_N"/>
    <property type="match status" value="1"/>
</dbReference>
<dbReference type="EMBL" id="AMCV02000047">
    <property type="protein sequence ID" value="TDZ14907.1"/>
    <property type="molecule type" value="Genomic_DNA"/>
</dbReference>
<dbReference type="AlphaFoldDB" id="A0A484FD83"/>
<accession>A0A484FD83</accession>
<proteinExistence type="predicted"/>
<name>A0A484FD83_COLOR</name>
<organism evidence="2 3">
    <name type="scientific">Colletotrichum orbiculare (strain 104-T / ATCC 96160 / CBS 514.97 / LARS 414 / MAFF 240422)</name>
    <name type="common">Cucumber anthracnose fungus</name>
    <name type="synonym">Colletotrichum lagenarium</name>
    <dbReference type="NCBI Taxonomy" id="1213857"/>
    <lineage>
        <taxon>Eukaryota</taxon>
        <taxon>Fungi</taxon>
        <taxon>Dikarya</taxon>
        <taxon>Ascomycota</taxon>
        <taxon>Pezizomycotina</taxon>
        <taxon>Sordariomycetes</taxon>
        <taxon>Hypocreomycetidae</taxon>
        <taxon>Glomerellales</taxon>
        <taxon>Glomerellaceae</taxon>
        <taxon>Colletotrichum</taxon>
        <taxon>Colletotrichum orbiculare species complex</taxon>
    </lineage>
</organism>
<dbReference type="STRING" id="1213857.A0A484FD83"/>
<gene>
    <name evidence="2" type="ORF">Cob_v012264</name>
</gene>
<dbReference type="OrthoDB" id="4842089at2759"/>
<reference evidence="3" key="1">
    <citation type="journal article" date="2013" name="New Phytol.">
        <title>Comparative genomic and transcriptomic analyses reveal the hemibiotrophic stage shift of Colletotrichum fungi.</title>
        <authorList>
            <person name="Gan P."/>
            <person name="Ikeda K."/>
            <person name="Irieda H."/>
            <person name="Narusaka M."/>
            <person name="O'Connell R.J."/>
            <person name="Narusaka Y."/>
            <person name="Takano Y."/>
            <person name="Kubo Y."/>
            <person name="Shirasu K."/>
        </authorList>
    </citation>
    <scope>NUCLEOTIDE SEQUENCE [LARGE SCALE GENOMIC DNA]</scope>
    <source>
        <strain evidence="3">104-T / ATCC 96160 / CBS 514.97 / LARS 414 / MAFF 240422</strain>
    </source>
</reference>
<evidence type="ECO:0000313" key="3">
    <source>
        <dbReference type="Proteomes" id="UP000014480"/>
    </source>
</evidence>
<evidence type="ECO:0000313" key="2">
    <source>
        <dbReference type="EMBL" id="TDZ14907.1"/>
    </source>
</evidence>
<dbReference type="Proteomes" id="UP000014480">
    <property type="component" value="Unassembled WGS sequence"/>
</dbReference>
<sequence length="95" mass="9910">MKLSASVPLCDVLATAASAAQTSCQIEILNVNQAVVATACIPFGGMQYVLQPEHNAGPGLPRGINYQITVNENCGIGLVDQEWAHGDSARKVGLC</sequence>
<comment type="caution">
    <text evidence="2">The sequence shown here is derived from an EMBL/GenBank/DDBJ whole genome shotgun (WGS) entry which is preliminary data.</text>
</comment>
<protein>
    <recommendedName>
        <fullName evidence="1">ToxB-like N-terminal ascomycota domain-containing protein</fullName>
    </recommendedName>
</protein>